<evidence type="ECO:0000313" key="1">
    <source>
        <dbReference type="EMBL" id="ARF08818.1"/>
    </source>
</evidence>
<sequence length="192" mass="22979">MSLTLYNINDIYNKNVIVLGRKSSGKTDLLKDILDKITFDIRLYVNFNSNHEIDSELVIPSHSEKDFEQVYTTITENKGTKILIVENFNLFYSSYLQDNKMLRLLEKNVDYSLTTIFVMNNFQLNFRNISTVFYKYINLMFLSSIYFNVDNYVNNIFSTNITEEFFENLIEKYIDNKKYLVFKHDSIYYYCQ</sequence>
<proteinExistence type="predicted"/>
<organism evidence="1">
    <name type="scientific">Catovirus CTV1</name>
    <dbReference type="NCBI Taxonomy" id="1977631"/>
    <lineage>
        <taxon>Viruses</taxon>
        <taxon>Varidnaviria</taxon>
        <taxon>Bamfordvirae</taxon>
        <taxon>Nucleocytoviricota</taxon>
        <taxon>Megaviricetes</taxon>
        <taxon>Imitervirales</taxon>
        <taxon>Mimiviridae</taxon>
        <taxon>Klosneuvirinae</taxon>
        <taxon>Catovirus</taxon>
    </lineage>
</organism>
<gene>
    <name evidence="1" type="ORF">Catovirus_1_868</name>
</gene>
<reference evidence="1" key="1">
    <citation type="journal article" date="2017" name="Science">
        <title>Giant viruses with an expanded complement of translation system components.</title>
        <authorList>
            <person name="Schulz F."/>
            <person name="Yutin N."/>
            <person name="Ivanova N.N."/>
            <person name="Ortega D.R."/>
            <person name="Lee T.K."/>
            <person name="Vierheilig J."/>
            <person name="Daims H."/>
            <person name="Horn M."/>
            <person name="Wagner M."/>
            <person name="Jensen G.J."/>
            <person name="Kyrpides N.C."/>
            <person name="Koonin E.V."/>
            <person name="Woyke T."/>
        </authorList>
    </citation>
    <scope>NUCLEOTIDE SEQUENCE</scope>
    <source>
        <strain evidence="1">CTV1</strain>
    </source>
</reference>
<dbReference type="EMBL" id="KY684083">
    <property type="protein sequence ID" value="ARF08818.1"/>
    <property type="molecule type" value="Genomic_DNA"/>
</dbReference>
<accession>A0A1V0SAY8</accession>
<name>A0A1V0SAY8_9VIRU</name>
<protein>
    <submittedName>
        <fullName evidence="1">Uncharacterized protein</fullName>
    </submittedName>
</protein>